<comment type="caution">
    <text evidence="4">The sequence shown here is derived from an EMBL/GenBank/DDBJ whole genome shotgun (WGS) entry which is preliminary data.</text>
</comment>
<protein>
    <recommendedName>
        <fullName evidence="3">LXG domain-containing protein</fullName>
    </recommendedName>
</protein>
<evidence type="ECO:0000256" key="2">
    <source>
        <dbReference type="SAM" id="Coils"/>
    </source>
</evidence>
<dbReference type="EMBL" id="LQNT01000001">
    <property type="protein sequence ID" value="KZE40305.1"/>
    <property type="molecule type" value="Genomic_DNA"/>
</dbReference>
<dbReference type="InterPro" id="IPR006829">
    <property type="entry name" value="LXG_dom"/>
</dbReference>
<dbReference type="RefSeq" id="WP_063178779.1">
    <property type="nucleotide sequence ID" value="NZ_LQNT01000001.1"/>
</dbReference>
<dbReference type="PROSITE" id="PS51756">
    <property type="entry name" value="LXG"/>
    <property type="match status" value="1"/>
</dbReference>
<accession>A0A161RA90</accession>
<gene>
    <name evidence="4" type="ORF">AV656_03315</name>
</gene>
<dbReference type="OrthoDB" id="2366124at2"/>
<name>A0A161RA90_9BACL</name>
<keyword evidence="2" id="KW-0175">Coiled coil</keyword>
<proteinExistence type="inferred from homology"/>
<dbReference type="AlphaFoldDB" id="A0A161RA90"/>
<comment type="similarity">
    <text evidence="1">In the N-terminal section; belongs to the LXG family.</text>
</comment>
<organism evidence="4 5">
    <name type="scientific">Bhargavaea cecembensis</name>
    <dbReference type="NCBI Taxonomy" id="394098"/>
    <lineage>
        <taxon>Bacteria</taxon>
        <taxon>Bacillati</taxon>
        <taxon>Bacillota</taxon>
        <taxon>Bacilli</taxon>
        <taxon>Bacillales</taxon>
        <taxon>Caryophanaceae</taxon>
        <taxon>Bhargavaea</taxon>
    </lineage>
</organism>
<sequence>MKTLEVSSLLEGIDSVVRQIESQKAQLKELERAVASFTDLGDSFTGVGGDAIRRYYREWHLPLIAYRSLTLEKFEGLLQNLKQATSALEPAHDGYILESHLEGPLTNGVTKSESVTAALVDEGNSYMDAVSDIISLPRLKDDAFREGVRDAKRHIRQTIQDLNTYDYSQTGELSALDADLDLMDGYLKDLSGIFGNPSFRIETYDLQLQDFSGYQKLRVNLAQEQLKEFAMGFSMFFSSLWLVFGSHLIQSKKSDEFVYEMLRGYERRYEELERIIESGVESQGEEFIRGPHQVARGKEINLAALDAMDGVSIETYNLRGVPLHYSIINNKLVIYRDNPNLWYSTQNAEVTLLQEVLATSVKTVSTIQGDRMLGKIGSRLPGSSTISGKIKGSPEIPFTGKKSGEIVKEEISENIQKKIPFWGEIISADVPKAGTKQVIVYLSGDGVQYDRRVSLTLGKDGVLSIKEWYTGELNTLKQKDHNEVTFSDLWNWTQNNTDPNFSKDSPEEAKRTVADFALKGNQPEGSVQGMGLDLNKLEFTKGVDINTTTVNDVPVNYSVVGQELVIFPDNPDVHYSIQNVEHGKLNEVLGSLAKRALESAVDEQIGNGIGKIKGMDGFDEYLNRLPGTDTSEVIKSSASQFAQNQIPGWEKIKNAPVPSAGEKEVLLTISGDGKKPSGVKLFRLKPDGTITLY</sequence>
<evidence type="ECO:0000259" key="3">
    <source>
        <dbReference type="PROSITE" id="PS51756"/>
    </source>
</evidence>
<evidence type="ECO:0000313" key="4">
    <source>
        <dbReference type="EMBL" id="KZE40305.1"/>
    </source>
</evidence>
<dbReference type="Proteomes" id="UP000076490">
    <property type="component" value="Unassembled WGS sequence"/>
</dbReference>
<dbReference type="Pfam" id="PF04740">
    <property type="entry name" value="LXG"/>
    <property type="match status" value="1"/>
</dbReference>
<evidence type="ECO:0000256" key="1">
    <source>
        <dbReference type="ARBA" id="ARBA00034117"/>
    </source>
</evidence>
<feature type="domain" description="LXG" evidence="3">
    <location>
        <begin position="1"/>
        <end position="235"/>
    </location>
</feature>
<reference evidence="4 5" key="1">
    <citation type="submission" date="2016-01" db="EMBL/GenBank/DDBJ databases">
        <title>Whole genome sequencing of Bhargavaea cecembensis T14.</title>
        <authorList>
            <person name="Hong K.W."/>
        </authorList>
    </citation>
    <scope>NUCLEOTIDE SEQUENCE [LARGE SCALE GENOMIC DNA]</scope>
    <source>
        <strain evidence="4 5">T14</strain>
    </source>
</reference>
<evidence type="ECO:0000313" key="5">
    <source>
        <dbReference type="Proteomes" id="UP000076490"/>
    </source>
</evidence>
<feature type="coiled-coil region" evidence="2">
    <location>
        <begin position="13"/>
        <end position="40"/>
    </location>
</feature>